<dbReference type="Gene3D" id="1.25.40.10">
    <property type="entry name" value="Tetratricopeptide repeat domain"/>
    <property type="match status" value="1"/>
</dbReference>
<dbReference type="PIRSF" id="PIRSF030959">
    <property type="entry name" value="UCP030959"/>
    <property type="match status" value="1"/>
</dbReference>
<keyword evidence="1" id="KW-0812">Transmembrane</keyword>
<dbReference type="InterPro" id="IPR014562">
    <property type="entry name" value="UCP030959_TPR_rpt-cont"/>
</dbReference>
<sequence>MFRYYLIIAIQGYCLYHIYKNRKPYYWYFLVFFIPVIGPIIYFITNIYNRRDAEKIQNEITSIINPTKKIRDLEKRLEFSETYSNRIALADAYVENGDMPNAIVNYKHTLKDTDQNDLHARQRLVLCYFQLEDFEGVVEHAEKIKNKSEFVGSKQQFCYGLALKQLGKVDKAEEQLKQIDRPYSNYNERLELAKFYLEHNRTSEGKELLEEIATESQHMTKPNRRIYRNTIIEVERLLKSL</sequence>
<dbReference type="EMBL" id="WJYA01000004">
    <property type="protein sequence ID" value="MTE26713.1"/>
    <property type="molecule type" value="Genomic_DNA"/>
</dbReference>
<dbReference type="InterPro" id="IPR011990">
    <property type="entry name" value="TPR-like_helical_dom_sf"/>
</dbReference>
<proteinExistence type="predicted"/>
<evidence type="ECO:0000256" key="1">
    <source>
        <dbReference type="SAM" id="Phobius"/>
    </source>
</evidence>
<evidence type="ECO:0000313" key="2">
    <source>
        <dbReference type="EMBL" id="MTE26713.1"/>
    </source>
</evidence>
<dbReference type="AlphaFoldDB" id="A0A7K1GC19"/>
<keyword evidence="1" id="KW-1133">Transmembrane helix</keyword>
<evidence type="ECO:0008006" key="4">
    <source>
        <dbReference type="Google" id="ProtNLM"/>
    </source>
</evidence>
<name>A0A7K1GC19_9FLAO</name>
<feature type="transmembrane region" description="Helical" evidence="1">
    <location>
        <begin position="25"/>
        <end position="45"/>
    </location>
</feature>
<keyword evidence="3" id="KW-1185">Reference proteome</keyword>
<dbReference type="Proteomes" id="UP000447545">
    <property type="component" value="Unassembled WGS sequence"/>
</dbReference>
<reference evidence="2 3" key="1">
    <citation type="submission" date="2019-11" db="EMBL/GenBank/DDBJ databases">
        <title>Winogradskyella ouciana sp. nov., isolated from the hadal seawater of the Mariana Trench.</title>
        <authorList>
            <person name="Liu R."/>
        </authorList>
    </citation>
    <scope>NUCLEOTIDE SEQUENCE [LARGE SCALE GENOMIC DNA]</scope>
    <source>
        <strain evidence="2 3">ZXX205</strain>
    </source>
</reference>
<accession>A0A7K1GC19</accession>
<dbReference type="SUPFAM" id="SSF48452">
    <property type="entry name" value="TPR-like"/>
    <property type="match status" value="1"/>
</dbReference>
<protein>
    <recommendedName>
        <fullName evidence="4">Tetratricopeptide repeat protein</fullName>
    </recommendedName>
</protein>
<organism evidence="2 3">
    <name type="scientific">Winogradskyella ouciana</name>
    <dbReference type="NCBI Taxonomy" id="2608631"/>
    <lineage>
        <taxon>Bacteria</taxon>
        <taxon>Pseudomonadati</taxon>
        <taxon>Bacteroidota</taxon>
        <taxon>Flavobacteriia</taxon>
        <taxon>Flavobacteriales</taxon>
        <taxon>Flavobacteriaceae</taxon>
        <taxon>Winogradskyella</taxon>
    </lineage>
</organism>
<dbReference type="RefSeq" id="WP_155088523.1">
    <property type="nucleotide sequence ID" value="NZ_WJYA01000004.1"/>
</dbReference>
<evidence type="ECO:0000313" key="3">
    <source>
        <dbReference type="Proteomes" id="UP000447545"/>
    </source>
</evidence>
<comment type="caution">
    <text evidence="2">The sequence shown here is derived from an EMBL/GenBank/DDBJ whole genome shotgun (WGS) entry which is preliminary data.</text>
</comment>
<keyword evidence="1" id="KW-0472">Membrane</keyword>
<gene>
    <name evidence="2" type="ORF">F1003_07180</name>
</gene>